<accession>D6TDY0</accession>
<dbReference type="InterPro" id="IPR004036">
    <property type="entry name" value="Endonuclease-III-like_CS2"/>
</dbReference>
<dbReference type="OrthoDB" id="9800977at2"/>
<comment type="catalytic activity">
    <reaction evidence="12">
        <text>2'-deoxyribonucleotide-(2'-deoxyribose 5'-phosphate)-2'-deoxyribonucleotide-DNA = a 3'-end 2'-deoxyribonucleotide-(2,3-dehydro-2,3-deoxyribose 5'-phosphate)-DNA + a 5'-end 5'-phospho-2'-deoxyribonucleoside-DNA + H(+)</text>
        <dbReference type="Rhea" id="RHEA:66592"/>
        <dbReference type="Rhea" id="RHEA-COMP:13180"/>
        <dbReference type="Rhea" id="RHEA-COMP:16897"/>
        <dbReference type="Rhea" id="RHEA-COMP:17067"/>
        <dbReference type="ChEBI" id="CHEBI:15378"/>
        <dbReference type="ChEBI" id="CHEBI:136412"/>
        <dbReference type="ChEBI" id="CHEBI:157695"/>
        <dbReference type="ChEBI" id="CHEBI:167181"/>
        <dbReference type="EC" id="4.2.99.18"/>
    </reaction>
</comment>
<dbReference type="Gene3D" id="1.10.340.30">
    <property type="entry name" value="Hypothetical protein, domain 2"/>
    <property type="match status" value="1"/>
</dbReference>
<dbReference type="PANTHER" id="PTHR10359:SF18">
    <property type="entry name" value="ENDONUCLEASE III"/>
    <property type="match status" value="1"/>
</dbReference>
<dbReference type="PROSITE" id="PS00764">
    <property type="entry name" value="ENDONUCLEASE_III_1"/>
    <property type="match status" value="1"/>
</dbReference>
<protein>
    <recommendedName>
        <fullName evidence="12">Endonuclease III</fullName>
        <ecNumber evidence="12">4.2.99.18</ecNumber>
    </recommendedName>
    <alternativeName>
        <fullName evidence="12">DNA-(apurinic or apyrimidinic site) lyase</fullName>
    </alternativeName>
</protein>
<evidence type="ECO:0000256" key="12">
    <source>
        <dbReference type="HAMAP-Rule" id="MF_00942"/>
    </source>
</evidence>
<feature type="domain" description="HhH-GPD" evidence="13">
    <location>
        <begin position="49"/>
        <end position="197"/>
    </location>
</feature>
<evidence type="ECO:0000256" key="7">
    <source>
        <dbReference type="ARBA" id="ARBA00023014"/>
    </source>
</evidence>
<dbReference type="FunCoup" id="D6TDY0">
    <property type="interactions" value="487"/>
</dbReference>
<evidence type="ECO:0000259" key="13">
    <source>
        <dbReference type="SMART" id="SM00478"/>
    </source>
</evidence>
<dbReference type="PROSITE" id="PS01155">
    <property type="entry name" value="ENDONUCLEASE_III_2"/>
    <property type="match status" value="1"/>
</dbReference>
<dbReference type="RefSeq" id="WP_007907465.1">
    <property type="nucleotide sequence ID" value="NZ_ADVG01000001.1"/>
</dbReference>
<dbReference type="InterPro" id="IPR004035">
    <property type="entry name" value="Endouclease-III_FeS-bd_BS"/>
</dbReference>
<dbReference type="Gene3D" id="1.10.1670.10">
    <property type="entry name" value="Helix-hairpin-Helix base-excision DNA repair enzymes (C-terminal)"/>
    <property type="match status" value="1"/>
</dbReference>
<evidence type="ECO:0000256" key="9">
    <source>
        <dbReference type="ARBA" id="ARBA00023204"/>
    </source>
</evidence>
<dbReference type="GO" id="GO:0140078">
    <property type="term" value="F:class I DNA-(apurinic or apyrimidinic site) endonuclease activity"/>
    <property type="evidence" value="ECO:0007669"/>
    <property type="project" value="UniProtKB-EC"/>
</dbReference>
<dbReference type="PIRSF" id="PIRSF001435">
    <property type="entry name" value="Nth"/>
    <property type="match status" value="1"/>
</dbReference>
<comment type="caution">
    <text evidence="14">The sequence shown here is derived from an EMBL/GenBank/DDBJ whole genome shotgun (WGS) entry which is preliminary data.</text>
</comment>
<keyword evidence="9 12" id="KW-0234">DNA repair</keyword>
<dbReference type="InterPro" id="IPR003651">
    <property type="entry name" value="Endonuclease3_FeS-loop_motif"/>
</dbReference>
<dbReference type="NCBIfam" id="TIGR01083">
    <property type="entry name" value="nth"/>
    <property type="match status" value="1"/>
</dbReference>
<keyword evidence="14" id="KW-0255">Endonuclease</keyword>
<keyword evidence="10 12" id="KW-0456">Lyase</keyword>
<evidence type="ECO:0000313" key="15">
    <source>
        <dbReference type="Proteomes" id="UP000004508"/>
    </source>
</evidence>
<dbReference type="InterPro" id="IPR011257">
    <property type="entry name" value="DNA_glycosylase"/>
</dbReference>
<feature type="binding site" evidence="12">
    <location>
        <position position="209"/>
    </location>
    <ligand>
        <name>[4Fe-4S] cluster</name>
        <dbReference type="ChEBI" id="CHEBI:49883"/>
    </ligand>
</feature>
<comment type="similarity">
    <text evidence="1 12">Belongs to the Nth/MutY family.</text>
</comment>
<keyword evidence="7 12" id="KW-0411">Iron-sulfur</keyword>
<evidence type="ECO:0000256" key="5">
    <source>
        <dbReference type="ARBA" id="ARBA00022801"/>
    </source>
</evidence>
<comment type="function">
    <text evidence="12">DNA repair enzyme that has both DNA N-glycosylase activity and AP-lyase activity. The DNA N-glycosylase activity releases various damaged pyrimidines from DNA by cleaving the N-glycosidic bond, leaving an AP (apurinic/apyrimidinic) site. The AP-lyase activity cleaves the phosphodiester bond 3' to the AP site by a beta-elimination, leaving a 3'-terminal unsaturated sugar and a product with a terminal 5'-phosphate.</text>
</comment>
<name>D6TDY0_KTERA</name>
<keyword evidence="4 12" id="KW-0227">DNA damage</keyword>
<dbReference type="FunFam" id="1.10.340.30:FF:000001">
    <property type="entry name" value="Endonuclease III"/>
    <property type="match status" value="1"/>
</dbReference>
<feature type="binding site" evidence="12">
    <location>
        <position position="215"/>
    </location>
    <ligand>
        <name>[4Fe-4S] cluster</name>
        <dbReference type="ChEBI" id="CHEBI:49883"/>
    </ligand>
</feature>
<dbReference type="InParanoid" id="D6TDY0"/>
<evidence type="ECO:0000256" key="11">
    <source>
        <dbReference type="ARBA" id="ARBA00023295"/>
    </source>
</evidence>
<dbReference type="GO" id="GO:0019104">
    <property type="term" value="F:DNA N-glycosylase activity"/>
    <property type="evidence" value="ECO:0007669"/>
    <property type="project" value="UniProtKB-UniRule"/>
</dbReference>
<keyword evidence="11 12" id="KW-0326">Glycosidase</keyword>
<keyword evidence="14" id="KW-0540">Nuclease</keyword>
<keyword evidence="2 12" id="KW-0004">4Fe-4S</keyword>
<dbReference type="HAMAP" id="MF_00942">
    <property type="entry name" value="Nth"/>
    <property type="match status" value="1"/>
</dbReference>
<dbReference type="FunFam" id="1.10.1670.10:FF:000001">
    <property type="entry name" value="Endonuclease III"/>
    <property type="match status" value="1"/>
</dbReference>
<evidence type="ECO:0000256" key="1">
    <source>
        <dbReference type="ARBA" id="ARBA00008343"/>
    </source>
</evidence>
<dbReference type="STRING" id="485913.Krac_11875"/>
<dbReference type="InterPro" id="IPR003265">
    <property type="entry name" value="HhH-GPD_domain"/>
</dbReference>
<comment type="cofactor">
    <cofactor evidence="12">
        <name>[4Fe-4S] cluster</name>
        <dbReference type="ChEBI" id="CHEBI:49883"/>
    </cofactor>
    <text evidence="12">Binds 1 [4Fe-4S] cluster.</text>
</comment>
<dbReference type="SMART" id="SM00478">
    <property type="entry name" value="ENDO3c"/>
    <property type="match status" value="1"/>
</dbReference>
<keyword evidence="3 12" id="KW-0479">Metal-binding</keyword>
<feature type="binding site" evidence="12">
    <location>
        <position position="206"/>
    </location>
    <ligand>
        <name>[4Fe-4S] cluster</name>
        <dbReference type="ChEBI" id="CHEBI:49883"/>
    </ligand>
</feature>
<proteinExistence type="inferred from homology"/>
<keyword evidence="8 12" id="KW-0238">DNA-binding</keyword>
<dbReference type="Pfam" id="PF00730">
    <property type="entry name" value="HhH-GPD"/>
    <property type="match status" value="1"/>
</dbReference>
<keyword evidence="5 12" id="KW-0378">Hydrolase</keyword>
<dbReference type="GO" id="GO:0006285">
    <property type="term" value="P:base-excision repair, AP site formation"/>
    <property type="evidence" value="ECO:0007669"/>
    <property type="project" value="TreeGrafter"/>
</dbReference>
<dbReference type="SMART" id="SM00525">
    <property type="entry name" value="FES"/>
    <property type="match status" value="1"/>
</dbReference>
<keyword evidence="6 12" id="KW-0408">Iron</keyword>
<evidence type="ECO:0000256" key="4">
    <source>
        <dbReference type="ARBA" id="ARBA00022763"/>
    </source>
</evidence>
<dbReference type="SUPFAM" id="SSF48150">
    <property type="entry name" value="DNA-glycosylase"/>
    <property type="match status" value="1"/>
</dbReference>
<dbReference type="GO" id="GO:0003677">
    <property type="term" value="F:DNA binding"/>
    <property type="evidence" value="ECO:0007669"/>
    <property type="project" value="UniProtKB-UniRule"/>
</dbReference>
<dbReference type="InterPro" id="IPR005759">
    <property type="entry name" value="Nth"/>
</dbReference>
<reference evidence="14 15" key="1">
    <citation type="journal article" date="2011" name="Stand. Genomic Sci.">
        <title>Non-contiguous finished genome sequence and contextual data of the filamentous soil bacterium Ktedonobacter racemifer type strain (SOSP1-21).</title>
        <authorList>
            <person name="Chang Y.J."/>
            <person name="Land M."/>
            <person name="Hauser L."/>
            <person name="Chertkov O."/>
            <person name="Del Rio T.G."/>
            <person name="Nolan M."/>
            <person name="Copeland A."/>
            <person name="Tice H."/>
            <person name="Cheng J.F."/>
            <person name="Lucas S."/>
            <person name="Han C."/>
            <person name="Goodwin L."/>
            <person name="Pitluck S."/>
            <person name="Ivanova N."/>
            <person name="Ovchinikova G."/>
            <person name="Pati A."/>
            <person name="Chen A."/>
            <person name="Palaniappan K."/>
            <person name="Mavromatis K."/>
            <person name="Liolios K."/>
            <person name="Brettin T."/>
            <person name="Fiebig A."/>
            <person name="Rohde M."/>
            <person name="Abt B."/>
            <person name="Goker M."/>
            <person name="Detter J.C."/>
            <person name="Woyke T."/>
            <person name="Bristow J."/>
            <person name="Eisen J.A."/>
            <person name="Markowitz V."/>
            <person name="Hugenholtz P."/>
            <person name="Kyrpides N.C."/>
            <person name="Klenk H.P."/>
            <person name="Lapidus A."/>
        </authorList>
    </citation>
    <scope>NUCLEOTIDE SEQUENCE [LARGE SCALE GENOMIC DNA]</scope>
    <source>
        <strain evidence="15">DSM 44963</strain>
    </source>
</reference>
<dbReference type="CDD" id="cd00056">
    <property type="entry name" value="ENDO3c"/>
    <property type="match status" value="1"/>
</dbReference>
<dbReference type="EC" id="4.2.99.18" evidence="12"/>
<dbReference type="Proteomes" id="UP000004508">
    <property type="component" value="Unassembled WGS sequence"/>
</dbReference>
<keyword evidence="15" id="KW-1185">Reference proteome</keyword>
<dbReference type="AlphaFoldDB" id="D6TDY0"/>
<evidence type="ECO:0000313" key="14">
    <source>
        <dbReference type="EMBL" id="EFH90262.1"/>
    </source>
</evidence>
<dbReference type="EMBL" id="ADVG01000001">
    <property type="protein sequence ID" value="EFH90262.1"/>
    <property type="molecule type" value="Genomic_DNA"/>
</dbReference>
<sequence>MSSSLSSGVQVGSGEQVQAIIDELYRLYPEARYDLDFTTPLELFVATQLAAQCTDERVNAVTKTLFQKYRSAADYAGANQEELEQDIKPTGFYRKKANQLRVSCQYLLDHYGGEVPGTMAELVRIPGIARKTANVILGNAFGVVDGFIVDTHVDRLSKRFGWSKQNDIVKIERDLMALVPREHWLEVAHRIIYHGRAVCNARKPLCAQCTLASYCPSAMLDQ</sequence>
<feature type="binding site" evidence="12">
    <location>
        <position position="199"/>
    </location>
    <ligand>
        <name>[4Fe-4S] cluster</name>
        <dbReference type="ChEBI" id="CHEBI:49883"/>
    </ligand>
</feature>
<evidence type="ECO:0000256" key="2">
    <source>
        <dbReference type="ARBA" id="ARBA00022485"/>
    </source>
</evidence>
<evidence type="ECO:0000256" key="10">
    <source>
        <dbReference type="ARBA" id="ARBA00023239"/>
    </source>
</evidence>
<dbReference type="eggNOG" id="COG0177">
    <property type="taxonomic scope" value="Bacteria"/>
</dbReference>
<dbReference type="InterPro" id="IPR023170">
    <property type="entry name" value="HhH_base_excis_C"/>
</dbReference>
<dbReference type="GO" id="GO:0046872">
    <property type="term" value="F:metal ion binding"/>
    <property type="evidence" value="ECO:0007669"/>
    <property type="project" value="UniProtKB-KW"/>
</dbReference>
<dbReference type="GO" id="GO:0051539">
    <property type="term" value="F:4 iron, 4 sulfur cluster binding"/>
    <property type="evidence" value="ECO:0007669"/>
    <property type="project" value="UniProtKB-UniRule"/>
</dbReference>
<gene>
    <name evidence="12" type="primary">nth</name>
    <name evidence="14" type="ORF">Krac_11875</name>
</gene>
<evidence type="ECO:0000256" key="8">
    <source>
        <dbReference type="ARBA" id="ARBA00023125"/>
    </source>
</evidence>
<organism evidence="14 15">
    <name type="scientific">Ktedonobacter racemifer DSM 44963</name>
    <dbReference type="NCBI Taxonomy" id="485913"/>
    <lineage>
        <taxon>Bacteria</taxon>
        <taxon>Bacillati</taxon>
        <taxon>Chloroflexota</taxon>
        <taxon>Ktedonobacteria</taxon>
        <taxon>Ktedonobacterales</taxon>
        <taxon>Ktedonobacteraceae</taxon>
        <taxon>Ktedonobacter</taxon>
    </lineage>
</organism>
<evidence type="ECO:0000256" key="6">
    <source>
        <dbReference type="ARBA" id="ARBA00023004"/>
    </source>
</evidence>
<dbReference type="PANTHER" id="PTHR10359">
    <property type="entry name" value="A/G-SPECIFIC ADENINE GLYCOSYLASE/ENDONUCLEASE III"/>
    <property type="match status" value="1"/>
</dbReference>
<evidence type="ECO:0000256" key="3">
    <source>
        <dbReference type="ARBA" id="ARBA00022723"/>
    </source>
</evidence>